<dbReference type="CDD" id="cd19817">
    <property type="entry name" value="Bbox1_ANCHR-like"/>
    <property type="match status" value="1"/>
</dbReference>
<feature type="compositionally biased region" description="Basic and acidic residues" evidence="1">
    <location>
        <begin position="81"/>
        <end position="96"/>
    </location>
</feature>
<comment type="caution">
    <text evidence="2">The sequence shown here is derived from an EMBL/GenBank/DDBJ whole genome shotgun (WGS) entry which is preliminary data.</text>
</comment>
<dbReference type="AlphaFoldDB" id="A0A0F4GVB6"/>
<sequence length="351" mass="38133">MPGHDDDLLARLNALKPSNLSFQQKAPSIDVETSKPQSLEDRLADRLKNLRAGGAGPAHGFSTTPSQTSAADSADALTARTQDEIASEHDPIRDWQQEGEEQSLEDLLAELGPDDQWRMDPEDPKNIEALLKEAKEALPAEPENASGDHAEPDVDPANYQSDQEEDSEKVEDQRDEAEADDYVQRILAELEMEAKCSFSEEEEAHSNDPRPTETSDLNLPSTPSNLSAPPSSQSQAKEDTDLAARFSQLGLNLPSTPTSKPSSAKKPIITASVKPKGDLSLPKYTDEDIDSWCCICNEDGEVRCLGCDGDLYCQECWDEGHGSGPGKEQGHKAVRAVKGGGEEKKRRVAAS</sequence>
<gene>
    <name evidence="2" type="ORF">TI39_contig341g00005</name>
</gene>
<evidence type="ECO:0000313" key="2">
    <source>
        <dbReference type="EMBL" id="KJY00151.1"/>
    </source>
</evidence>
<dbReference type="EMBL" id="LAFY01000333">
    <property type="protein sequence ID" value="KJY00151.1"/>
    <property type="molecule type" value="Genomic_DNA"/>
</dbReference>
<feature type="compositionally biased region" description="Acidic residues" evidence="1">
    <location>
        <begin position="97"/>
        <end position="108"/>
    </location>
</feature>
<feature type="compositionally biased region" description="Basic and acidic residues" evidence="1">
    <location>
        <begin position="115"/>
        <end position="138"/>
    </location>
</feature>
<dbReference type="Proteomes" id="UP000033647">
    <property type="component" value="Unassembled WGS sequence"/>
</dbReference>
<dbReference type="OrthoDB" id="5407799at2759"/>
<feature type="compositionally biased region" description="Low complexity" evidence="1">
    <location>
        <begin position="254"/>
        <end position="269"/>
    </location>
</feature>
<dbReference type="PANTHER" id="PTHR46603:SF1">
    <property type="entry name" value="ABSCISSION_NOCUT CHECKPOINT REGULATOR"/>
    <property type="match status" value="1"/>
</dbReference>
<feature type="compositionally biased region" description="Acidic residues" evidence="1">
    <location>
        <begin position="162"/>
        <end position="181"/>
    </location>
</feature>
<accession>A0A0F4GVB6</accession>
<feature type="region of interest" description="Disordered" evidence="1">
    <location>
        <begin position="321"/>
        <end position="351"/>
    </location>
</feature>
<proteinExistence type="predicted"/>
<dbReference type="SUPFAM" id="SSF57845">
    <property type="entry name" value="B-box zinc-binding domain"/>
    <property type="match status" value="1"/>
</dbReference>
<dbReference type="InterPro" id="IPR044553">
    <property type="entry name" value="Bbox1_ANCHR"/>
</dbReference>
<feature type="compositionally biased region" description="Polar residues" evidence="1">
    <location>
        <begin position="214"/>
        <end position="235"/>
    </location>
</feature>
<organism evidence="2 3">
    <name type="scientific">Zymoseptoria brevis</name>
    <dbReference type="NCBI Taxonomy" id="1047168"/>
    <lineage>
        <taxon>Eukaryota</taxon>
        <taxon>Fungi</taxon>
        <taxon>Dikarya</taxon>
        <taxon>Ascomycota</taxon>
        <taxon>Pezizomycotina</taxon>
        <taxon>Dothideomycetes</taxon>
        <taxon>Dothideomycetidae</taxon>
        <taxon>Mycosphaerellales</taxon>
        <taxon>Mycosphaerellaceae</taxon>
        <taxon>Zymoseptoria</taxon>
    </lineage>
</organism>
<feature type="compositionally biased region" description="Low complexity" evidence="1">
    <location>
        <begin position="62"/>
        <end position="80"/>
    </location>
</feature>
<feature type="compositionally biased region" description="Basic and acidic residues" evidence="1">
    <location>
        <begin position="204"/>
        <end position="213"/>
    </location>
</feature>
<keyword evidence="3" id="KW-1185">Reference proteome</keyword>
<feature type="region of interest" description="Disordered" evidence="1">
    <location>
        <begin position="45"/>
        <end position="269"/>
    </location>
</feature>
<dbReference type="PANTHER" id="PTHR46603">
    <property type="entry name" value="ABSCISSION/NOCUT CHECKPOINT REGULATOR"/>
    <property type="match status" value="1"/>
</dbReference>
<protein>
    <recommendedName>
        <fullName evidence="4">Zinc fyve domain containing protein</fullName>
    </recommendedName>
</protein>
<dbReference type="Pfam" id="PF22586">
    <property type="entry name" value="ANCHR-like_BBOX"/>
    <property type="match status" value="1"/>
</dbReference>
<dbReference type="STRING" id="1047168.A0A0F4GVB6"/>
<evidence type="ECO:0008006" key="4">
    <source>
        <dbReference type="Google" id="ProtNLM"/>
    </source>
</evidence>
<name>A0A0F4GVB6_9PEZI</name>
<reference evidence="2 3" key="1">
    <citation type="submission" date="2015-03" db="EMBL/GenBank/DDBJ databases">
        <title>RNA-seq based gene annotation and comparative genomics of four Zymoseptoria species reveal species-specific pathogenicity related genes and transposable element activity.</title>
        <authorList>
            <person name="Grandaubert J."/>
            <person name="Bhattacharyya A."/>
            <person name="Stukenbrock E.H."/>
        </authorList>
    </citation>
    <scope>NUCLEOTIDE SEQUENCE [LARGE SCALE GENOMIC DNA]</scope>
    <source>
        <strain evidence="2 3">Zb18110</strain>
    </source>
</reference>
<feature type="region of interest" description="Disordered" evidence="1">
    <location>
        <begin position="19"/>
        <end position="38"/>
    </location>
</feature>
<evidence type="ECO:0000313" key="3">
    <source>
        <dbReference type="Proteomes" id="UP000033647"/>
    </source>
</evidence>
<evidence type="ECO:0000256" key="1">
    <source>
        <dbReference type="SAM" id="MobiDB-lite"/>
    </source>
</evidence>